<sequence>MKIELLVVDDCPNEAPARDALRRALDRTGFDAPITTMIIADDDQAQKLAFHGSPSFYVDGQDLFPVPHVRPGLACRVYPTTTGLRGVPDDRTLTTALTNRTWR</sequence>
<name>A0A6N7ZLW3_9MICO</name>
<reference evidence="1 2" key="1">
    <citation type="submission" date="2019-11" db="EMBL/GenBank/DDBJ databases">
        <title>Cellulosimicrobium composti sp. nov. isolated from a compost.</title>
        <authorList>
            <person name="Yang Y."/>
        </authorList>
    </citation>
    <scope>NUCLEOTIDE SEQUENCE [LARGE SCALE GENOMIC DNA]</scope>
    <source>
        <strain evidence="1 2">BIT-GX5</strain>
    </source>
</reference>
<gene>
    <name evidence="1" type="ORF">GJV82_15190</name>
</gene>
<dbReference type="Proteomes" id="UP000440668">
    <property type="component" value="Unassembled WGS sequence"/>
</dbReference>
<dbReference type="AlphaFoldDB" id="A0A6N7ZLW3"/>
<accession>A0A6N7ZLW3</accession>
<evidence type="ECO:0008006" key="3">
    <source>
        <dbReference type="Google" id="ProtNLM"/>
    </source>
</evidence>
<evidence type="ECO:0000313" key="1">
    <source>
        <dbReference type="EMBL" id="MTG90273.1"/>
    </source>
</evidence>
<dbReference type="RefSeq" id="WP_155099805.1">
    <property type="nucleotide sequence ID" value="NZ_WMKA01000042.1"/>
</dbReference>
<evidence type="ECO:0000313" key="2">
    <source>
        <dbReference type="Proteomes" id="UP000440668"/>
    </source>
</evidence>
<dbReference type="EMBL" id="WMKA01000042">
    <property type="protein sequence ID" value="MTG90273.1"/>
    <property type="molecule type" value="Genomic_DNA"/>
</dbReference>
<comment type="caution">
    <text evidence="1">The sequence shown here is derived from an EMBL/GenBank/DDBJ whole genome shotgun (WGS) entry which is preliminary data.</text>
</comment>
<proteinExistence type="predicted"/>
<protein>
    <recommendedName>
        <fullName evidence="3">Thioredoxin family protein</fullName>
    </recommendedName>
</protein>
<organism evidence="1 2">
    <name type="scientific">Cellulosimicrobium composti</name>
    <dbReference type="NCBI Taxonomy" id="2672572"/>
    <lineage>
        <taxon>Bacteria</taxon>
        <taxon>Bacillati</taxon>
        <taxon>Actinomycetota</taxon>
        <taxon>Actinomycetes</taxon>
        <taxon>Micrococcales</taxon>
        <taxon>Promicromonosporaceae</taxon>
        <taxon>Cellulosimicrobium</taxon>
    </lineage>
</organism>